<dbReference type="GO" id="GO:0007165">
    <property type="term" value="P:signal transduction"/>
    <property type="evidence" value="ECO:0007669"/>
    <property type="project" value="InterPro"/>
</dbReference>
<feature type="compositionally biased region" description="Polar residues" evidence="2">
    <location>
        <begin position="688"/>
        <end position="703"/>
    </location>
</feature>
<dbReference type="GO" id="GO:0005938">
    <property type="term" value="C:cell cortex"/>
    <property type="evidence" value="ECO:0007669"/>
    <property type="project" value="TreeGrafter"/>
</dbReference>
<evidence type="ECO:0000313" key="5">
    <source>
        <dbReference type="Proteomes" id="UP000193067"/>
    </source>
</evidence>
<dbReference type="OrthoDB" id="79452at2759"/>
<reference evidence="4 5" key="1">
    <citation type="journal article" date="2015" name="Biotechnol. Biofuels">
        <title>Enhanced degradation of softwood versus hardwood by the white-rot fungus Pycnoporus coccineus.</title>
        <authorList>
            <person name="Couturier M."/>
            <person name="Navarro D."/>
            <person name="Chevret D."/>
            <person name="Henrissat B."/>
            <person name="Piumi F."/>
            <person name="Ruiz-Duenas F.J."/>
            <person name="Martinez A.T."/>
            <person name="Grigoriev I.V."/>
            <person name="Riley R."/>
            <person name="Lipzen A."/>
            <person name="Berrin J.G."/>
            <person name="Master E.R."/>
            <person name="Rosso M.N."/>
        </authorList>
    </citation>
    <scope>NUCLEOTIDE SEQUENCE [LARGE SCALE GENOMIC DNA]</scope>
    <source>
        <strain evidence="4 5">BRFM310</strain>
    </source>
</reference>
<dbReference type="PANTHER" id="PTHR15228:SF25">
    <property type="entry name" value="F-BAR DOMAIN-CONTAINING PROTEIN"/>
    <property type="match status" value="1"/>
</dbReference>
<dbReference type="GO" id="GO:0005096">
    <property type="term" value="F:GTPase activator activity"/>
    <property type="evidence" value="ECO:0007669"/>
    <property type="project" value="UniProtKB-KW"/>
</dbReference>
<feature type="compositionally biased region" description="Basic and acidic residues" evidence="2">
    <location>
        <begin position="39"/>
        <end position="48"/>
    </location>
</feature>
<dbReference type="InterPro" id="IPR051025">
    <property type="entry name" value="RhoGAP"/>
</dbReference>
<dbReference type="InterPro" id="IPR000198">
    <property type="entry name" value="RhoGAP_dom"/>
</dbReference>
<keyword evidence="1" id="KW-0343">GTPase activation</keyword>
<evidence type="ECO:0000313" key="4">
    <source>
        <dbReference type="EMBL" id="OSC97035.1"/>
    </source>
</evidence>
<dbReference type="Pfam" id="PF00620">
    <property type="entry name" value="RhoGAP"/>
    <property type="match status" value="1"/>
</dbReference>
<feature type="region of interest" description="Disordered" evidence="2">
    <location>
        <begin position="39"/>
        <end position="62"/>
    </location>
</feature>
<feature type="domain" description="Rho-GAP" evidence="3">
    <location>
        <begin position="195"/>
        <end position="452"/>
    </location>
</feature>
<protein>
    <submittedName>
        <fullName evidence="4">Rho GTPase activation protein</fullName>
    </submittedName>
</protein>
<dbReference type="InterPro" id="IPR008936">
    <property type="entry name" value="Rho_GTPase_activation_prot"/>
</dbReference>
<feature type="region of interest" description="Disordered" evidence="2">
    <location>
        <begin position="259"/>
        <end position="278"/>
    </location>
</feature>
<dbReference type="PANTHER" id="PTHR15228">
    <property type="entry name" value="SPERMATHECAL PHYSIOLOGY VARIANT"/>
    <property type="match status" value="1"/>
</dbReference>
<accession>A0A1Y2I7C1</accession>
<dbReference type="STRING" id="1353009.A0A1Y2I7C1"/>
<sequence length="703" mass="75743">MSSVSASLPSVASLPSLAPFAHSKLTALPAVDMEHDRLARTKSDEKQVVDSSSRPADSLNVRHAVPPAPLDLEDTVFSVPSALAWSLRPRATSVRVSQRHQGSASYHPSRPRSTSQPASIPAFAPSSPCAVLRSLRDVLDLEGVQMEDCLDVQTVCERWQVGGERDRGLARGEAVRHINHHKTFGSSVAVAVRCASMSTVLGGYQHDVPWVVYACVEELNRTGIYQPGLFRAVPNRPRLARLIEAFDLPLPTHTMPFDEDDLCPRMTTPTPSTTRASLRKESMPDICALLKTYLDLLPEPLLDINLAAALHRLCVQPCLARENEMDDDGCDSDGGYFASHTRARSAPPSSSSQMSLDVPMTPSEHRHAQLSLEAPQILLAQHILRLAPPASLALLAYLLGFFTQLPLCPDNGMDFADVARMFGRVLVGGPAADLSMVRECVGWLLERWGRVSDGLFDIAPETAEEQSHSEPVSATKEAFTSPVFSPPLSSADTTPRQAQGDGKADGLVRMQVPYDPGLAIDRDLDRGLGTRGGARPHSTSVSSDGSTSSAGTSVDTDDDGAFTFRARYAADVIMGVEGDKGSDTGFRAVREYEYEPEAAYDPFDRGTRVQADVFALVAAPGSPLTAFSPPASVRSLDVESAASWPSSECSTSRCSPEPTAFGLAPRSSYACARAHSSEPEYGPYLRANETTPRNSAHFTSFEA</sequence>
<feature type="region of interest" description="Disordered" evidence="2">
    <location>
        <begin position="462"/>
        <end position="558"/>
    </location>
</feature>
<evidence type="ECO:0000259" key="3">
    <source>
        <dbReference type="PROSITE" id="PS50238"/>
    </source>
</evidence>
<dbReference type="SMART" id="SM00324">
    <property type="entry name" value="RhoGAP"/>
    <property type="match status" value="1"/>
</dbReference>
<feature type="region of interest" description="Disordered" evidence="2">
    <location>
        <begin position="94"/>
        <end position="121"/>
    </location>
</feature>
<feature type="compositionally biased region" description="Low complexity" evidence="2">
    <location>
        <begin position="533"/>
        <end position="554"/>
    </location>
</feature>
<proteinExistence type="predicted"/>
<feature type="compositionally biased region" description="Polar residues" evidence="2">
    <location>
        <begin position="94"/>
        <end position="114"/>
    </location>
</feature>
<dbReference type="Gene3D" id="1.10.555.10">
    <property type="entry name" value="Rho GTPase activation protein"/>
    <property type="match status" value="1"/>
</dbReference>
<feature type="region of interest" description="Disordered" evidence="2">
    <location>
        <begin position="680"/>
        <end position="703"/>
    </location>
</feature>
<keyword evidence="5" id="KW-1185">Reference proteome</keyword>
<evidence type="ECO:0000256" key="1">
    <source>
        <dbReference type="ARBA" id="ARBA00022468"/>
    </source>
</evidence>
<feature type="compositionally biased region" description="Polar residues" evidence="2">
    <location>
        <begin position="487"/>
        <end position="497"/>
    </location>
</feature>
<dbReference type="SUPFAM" id="SSF48350">
    <property type="entry name" value="GTPase activation domain, GAP"/>
    <property type="match status" value="1"/>
</dbReference>
<dbReference type="GO" id="GO:0060237">
    <property type="term" value="P:regulation of fungal-type cell wall organization"/>
    <property type="evidence" value="ECO:0007669"/>
    <property type="project" value="TreeGrafter"/>
</dbReference>
<evidence type="ECO:0000256" key="2">
    <source>
        <dbReference type="SAM" id="MobiDB-lite"/>
    </source>
</evidence>
<dbReference type="AlphaFoldDB" id="A0A1Y2I7C1"/>
<organism evidence="4 5">
    <name type="scientific">Trametes coccinea (strain BRFM310)</name>
    <name type="common">Pycnoporus coccineus</name>
    <dbReference type="NCBI Taxonomy" id="1353009"/>
    <lineage>
        <taxon>Eukaryota</taxon>
        <taxon>Fungi</taxon>
        <taxon>Dikarya</taxon>
        <taxon>Basidiomycota</taxon>
        <taxon>Agaricomycotina</taxon>
        <taxon>Agaricomycetes</taxon>
        <taxon>Polyporales</taxon>
        <taxon>Polyporaceae</taxon>
        <taxon>Trametes</taxon>
    </lineage>
</organism>
<dbReference type="PROSITE" id="PS50238">
    <property type="entry name" value="RHOGAP"/>
    <property type="match status" value="1"/>
</dbReference>
<name>A0A1Y2I7C1_TRAC3</name>
<dbReference type="Proteomes" id="UP000193067">
    <property type="component" value="Unassembled WGS sequence"/>
</dbReference>
<dbReference type="EMBL" id="KZ084159">
    <property type="protein sequence ID" value="OSC97035.1"/>
    <property type="molecule type" value="Genomic_DNA"/>
</dbReference>
<gene>
    <name evidence="4" type="ORF">PYCCODRAFT_1428729</name>
</gene>